<feature type="domain" description="Fibronectin type III-like" evidence="8">
    <location>
        <begin position="677"/>
        <end position="751"/>
    </location>
</feature>
<dbReference type="InterPro" id="IPR013783">
    <property type="entry name" value="Ig-like_fold"/>
</dbReference>
<dbReference type="Pfam" id="PF14310">
    <property type="entry name" value="Fn3-like"/>
    <property type="match status" value="1"/>
</dbReference>
<dbReference type="EMBL" id="JBIMZQ010000001">
    <property type="protein sequence ID" value="KAL3674920.1"/>
    <property type="molecule type" value="Genomic_DNA"/>
</dbReference>
<keyword evidence="6" id="KW-0326">Glycosidase</keyword>
<dbReference type="InterPro" id="IPR051915">
    <property type="entry name" value="Cellulose_Degrad_GH3"/>
</dbReference>
<name>A0ABD3GA73_9STRA</name>
<evidence type="ECO:0000256" key="5">
    <source>
        <dbReference type="ARBA" id="ARBA00022801"/>
    </source>
</evidence>
<accession>A0ABD3GA73</accession>
<comment type="caution">
    <text evidence="9">The sequence shown here is derived from an EMBL/GenBank/DDBJ whole genome shotgun (WGS) entry which is preliminary data.</text>
</comment>
<dbReference type="InterPro" id="IPR036962">
    <property type="entry name" value="Glyco_hydro_3_N_sf"/>
</dbReference>
<evidence type="ECO:0000256" key="4">
    <source>
        <dbReference type="ARBA" id="ARBA00022729"/>
    </source>
</evidence>
<dbReference type="Gene3D" id="3.40.50.1700">
    <property type="entry name" value="Glycoside hydrolase family 3 C-terminal domain"/>
    <property type="match status" value="1"/>
</dbReference>
<dbReference type="InterPro" id="IPR001764">
    <property type="entry name" value="Glyco_hydro_3_N"/>
</dbReference>
<reference evidence="9 10" key="1">
    <citation type="submission" date="2024-09" db="EMBL/GenBank/DDBJ databases">
        <title>Genome sequencing and assembly of Phytophthora oleae, isolate VK10A, causative agent of rot of olive drupes.</title>
        <authorList>
            <person name="Conti Taguali S."/>
            <person name="Riolo M."/>
            <person name="La Spada F."/>
            <person name="Cacciola S.O."/>
            <person name="Dionisio G."/>
        </authorList>
    </citation>
    <scope>NUCLEOTIDE SEQUENCE [LARGE SCALE GENOMIC DNA]</scope>
    <source>
        <strain evidence="9 10">VK10A</strain>
    </source>
</reference>
<dbReference type="SUPFAM" id="SSF51445">
    <property type="entry name" value="(Trans)glycosidases"/>
    <property type="match status" value="1"/>
</dbReference>
<evidence type="ECO:0000256" key="7">
    <source>
        <dbReference type="SAM" id="SignalP"/>
    </source>
</evidence>
<gene>
    <name evidence="9" type="ORF">V7S43_000846</name>
</gene>
<dbReference type="FunFam" id="3.40.50.1700:FF:000006">
    <property type="entry name" value="Lysosomal beta glucosidase"/>
    <property type="match status" value="1"/>
</dbReference>
<dbReference type="InterPro" id="IPR017853">
    <property type="entry name" value="GH"/>
</dbReference>
<comment type="catalytic activity">
    <reaction evidence="1">
        <text>Hydrolysis of terminal, non-reducing beta-D-glucosyl residues with release of beta-D-glucose.</text>
        <dbReference type="EC" id="3.2.1.21"/>
    </reaction>
</comment>
<proteinExistence type="inferred from homology"/>
<dbReference type="Proteomes" id="UP001632037">
    <property type="component" value="Unassembled WGS sequence"/>
</dbReference>
<evidence type="ECO:0000256" key="3">
    <source>
        <dbReference type="ARBA" id="ARBA00012744"/>
    </source>
</evidence>
<dbReference type="InterPro" id="IPR002772">
    <property type="entry name" value="Glyco_hydro_3_C"/>
</dbReference>
<dbReference type="InterPro" id="IPR036881">
    <property type="entry name" value="Glyco_hydro_3_C_sf"/>
</dbReference>
<dbReference type="InterPro" id="IPR026891">
    <property type="entry name" value="Fn3-like"/>
</dbReference>
<dbReference type="Pfam" id="PF01915">
    <property type="entry name" value="Glyco_hydro_3_C"/>
    <property type="match status" value="1"/>
</dbReference>
<dbReference type="Pfam" id="PF00933">
    <property type="entry name" value="Glyco_hydro_3"/>
    <property type="match status" value="1"/>
</dbReference>
<evidence type="ECO:0000256" key="2">
    <source>
        <dbReference type="ARBA" id="ARBA00005336"/>
    </source>
</evidence>
<organism evidence="9 10">
    <name type="scientific">Phytophthora oleae</name>
    <dbReference type="NCBI Taxonomy" id="2107226"/>
    <lineage>
        <taxon>Eukaryota</taxon>
        <taxon>Sar</taxon>
        <taxon>Stramenopiles</taxon>
        <taxon>Oomycota</taxon>
        <taxon>Peronosporomycetes</taxon>
        <taxon>Peronosporales</taxon>
        <taxon>Peronosporaceae</taxon>
        <taxon>Phytophthora</taxon>
    </lineage>
</organism>
<dbReference type="SMART" id="SM01217">
    <property type="entry name" value="Fn3_like"/>
    <property type="match status" value="1"/>
</dbReference>
<feature type="chain" id="PRO_5044783763" description="beta-glucosidase" evidence="7">
    <location>
        <begin position="25"/>
        <end position="785"/>
    </location>
</feature>
<dbReference type="PANTHER" id="PTHR30620:SF16">
    <property type="entry name" value="LYSOSOMAL BETA GLUCOSIDASE"/>
    <property type="match status" value="1"/>
</dbReference>
<keyword evidence="5" id="KW-0378">Hydrolase</keyword>
<keyword evidence="10" id="KW-1185">Reference proteome</keyword>
<evidence type="ECO:0000313" key="10">
    <source>
        <dbReference type="Proteomes" id="UP001632037"/>
    </source>
</evidence>
<dbReference type="GO" id="GO:0008422">
    <property type="term" value="F:beta-glucosidase activity"/>
    <property type="evidence" value="ECO:0007669"/>
    <property type="project" value="UniProtKB-EC"/>
</dbReference>
<evidence type="ECO:0000256" key="1">
    <source>
        <dbReference type="ARBA" id="ARBA00000448"/>
    </source>
</evidence>
<dbReference type="SUPFAM" id="SSF52279">
    <property type="entry name" value="Beta-D-glucan exohydrolase, C-terminal domain"/>
    <property type="match status" value="1"/>
</dbReference>
<evidence type="ECO:0000313" key="9">
    <source>
        <dbReference type="EMBL" id="KAL3674920.1"/>
    </source>
</evidence>
<dbReference type="PRINTS" id="PR00133">
    <property type="entry name" value="GLHYDRLASE3"/>
</dbReference>
<comment type="similarity">
    <text evidence="2">Belongs to the glycosyl hydrolase 3 family.</text>
</comment>
<keyword evidence="4 7" id="KW-0732">Signal</keyword>
<dbReference type="EC" id="3.2.1.21" evidence="3"/>
<feature type="signal peptide" evidence="7">
    <location>
        <begin position="1"/>
        <end position="24"/>
    </location>
</feature>
<protein>
    <recommendedName>
        <fullName evidence="3">beta-glucosidase</fullName>
        <ecNumber evidence="3">3.2.1.21</ecNumber>
    </recommendedName>
</protein>
<sequence length="785" mass="86275">MLKSWFTAAFIAALGLSTHQYVAADQWDDRADEIVDSFATEDLIGQMAQIDISVLMTDDLELDEDVVRKYAKMRVGSYLNSPLTNGPKNGTYLWTAEKWREVVTRIQEITMEENGGHPMIYGVDSVHGAIFVRGATLFGQQINGAASFRPDLVYEQGRITARDTLAAGIPWIFGPILGISRNPLWPRTFETFGEDPYLDSVMADAIVRGLQSNGSTAACMKHWIVYTKTPTGHDKDAVTVSDYDLLNYFLPPFKSAVDAGVLSAMENYISVNGVPLVSNTKLMNGLLRDDLGWDGMMVTDYAEIDQLADFHRVARTYDEATRISLTRASVDMSMIATDDSFMNGTKALLEQSPQYLARVKASARRVVKLKLQLGLYDNPVPGAANVDLIGGENDTATALELARESIVLLKNNNSVLPLVEDASVFLTGHAADDIGLQCGGWTIEWQGYAGHNELYPLGSTVKENIETITGNSSSVSYFNGLNYTGEYSEADLATAKEYAFKAEFTVAVIGEGPYAEKPGDIDDLALPAGQIEYVKQLASTGTKVVVVLFEGRPRLLGDLTDSVYAVIDGLLACEMGGQAVAEILYGKVNPSGRMPITYPKDPANVEMVYNHPVTTMCQNSTETPYYCKNEWDFGTGLSYTKFTYSAVTLSKNTVQDPNDSITVSVDVANSGSMAGKETVMLFLIQPYRSLNVPEMKQLKKFSKISLEVGEKQTVQFTLTADDWSVYYPQIGHGLKKIAEDSEFWVAIKPETDCDVYNETAVRSSLCSNFTLSTGEYPFGTIEIPW</sequence>
<dbReference type="FunFam" id="3.20.20.300:FF:000007">
    <property type="entry name" value="Lysosomal beta glucosidase"/>
    <property type="match status" value="1"/>
</dbReference>
<dbReference type="FunFam" id="2.60.40.10:FF:000731">
    <property type="entry name" value="Lysosomal beta glucosidase"/>
    <property type="match status" value="1"/>
</dbReference>
<dbReference type="AlphaFoldDB" id="A0ABD3GA73"/>
<evidence type="ECO:0000256" key="6">
    <source>
        <dbReference type="ARBA" id="ARBA00023295"/>
    </source>
</evidence>
<dbReference type="PANTHER" id="PTHR30620">
    <property type="entry name" value="PERIPLASMIC BETA-GLUCOSIDASE-RELATED"/>
    <property type="match status" value="1"/>
</dbReference>
<dbReference type="Gene3D" id="3.20.20.300">
    <property type="entry name" value="Glycoside hydrolase, family 3, N-terminal domain"/>
    <property type="match status" value="1"/>
</dbReference>
<evidence type="ECO:0000259" key="8">
    <source>
        <dbReference type="SMART" id="SM01217"/>
    </source>
</evidence>
<dbReference type="Gene3D" id="2.60.40.10">
    <property type="entry name" value="Immunoglobulins"/>
    <property type="match status" value="1"/>
</dbReference>